<dbReference type="AlphaFoldDB" id="A0A1M6T4Z8"/>
<dbReference type="Gene3D" id="3.40.50.300">
    <property type="entry name" value="P-loop containing nucleotide triphosphate hydrolases"/>
    <property type="match status" value="1"/>
</dbReference>
<dbReference type="RefSeq" id="WP_073123541.1">
    <property type="nucleotide sequence ID" value="NZ_FRAA01000005.1"/>
</dbReference>
<dbReference type="Proteomes" id="UP000184474">
    <property type="component" value="Unassembled WGS sequence"/>
</dbReference>
<keyword evidence="2" id="KW-1185">Reference proteome</keyword>
<sequence>MLRDLNELLLESTELVQKEISYVSEYKFSETFKTSYKELVNNRAIFQNSTVLIPTSTKTVAAPSIWFWVACHLTDLLDELEKYKSRVEEILTATNIINLDTEYSTWADEIRKGNKTPEAEFVEYSKSHFGEDETDKILKFITDYSYWGGGKSIGRSQNDFAHSVLLKASGLLNESSGYLSSIVYQLKTHPSLKEELLKSVVKLNSIIEQEPFNLTAYSVSLKDSGLLFSETILTRFVASLLTKPFVLLSGLSGSGKTKLAQSFVQWICQDESQYKIVPVGADWTNREPLLGYPNGLNSEEYIKPDNGVLDLILSAITNKQLPHFLILDEMNLSHVERYFADFLSVMESNDTIKLHSGEEEKSDVPSSITLPSNLFIIGTVNIDETTYMFSPKVLDRANAVEFRITTDEMNQYFTESPQLDLDQLRGKGALMAVDFLEKAHTKIVENKDAEAVKETLVKFFAELQKTGAEFGYRSASEIIRLINQLKVIDAELALDTCLDIAIMQKLLPKLHGSRRKLLPVLEQLAGFCIKEGYKGNIEKDILLNKEFDHKSEFVQFPISLEKITRMYHGAIDNGFASYAEA</sequence>
<dbReference type="SUPFAM" id="SSF52540">
    <property type="entry name" value="P-loop containing nucleoside triphosphate hydrolases"/>
    <property type="match status" value="1"/>
</dbReference>
<dbReference type="InterPro" id="IPR027417">
    <property type="entry name" value="P-loop_NTPase"/>
</dbReference>
<evidence type="ECO:0000313" key="2">
    <source>
        <dbReference type="Proteomes" id="UP000184474"/>
    </source>
</evidence>
<protein>
    <recommendedName>
        <fullName evidence="3">AAA domain (Dynein-related subfamily)</fullName>
    </recommendedName>
</protein>
<evidence type="ECO:0000313" key="1">
    <source>
        <dbReference type="EMBL" id="SHK52092.1"/>
    </source>
</evidence>
<accession>A0A1M6T4Z8</accession>
<organism evidence="1 2">
    <name type="scientific">Reichenbachiella agariperforans</name>
    <dbReference type="NCBI Taxonomy" id="156994"/>
    <lineage>
        <taxon>Bacteria</taxon>
        <taxon>Pseudomonadati</taxon>
        <taxon>Bacteroidota</taxon>
        <taxon>Cytophagia</taxon>
        <taxon>Cytophagales</taxon>
        <taxon>Reichenbachiellaceae</taxon>
        <taxon>Reichenbachiella</taxon>
    </lineage>
</organism>
<name>A0A1M6T4Z8_REIAG</name>
<dbReference type="STRING" id="156994.SAMN04488028_105291"/>
<reference evidence="2" key="1">
    <citation type="submission" date="2016-11" db="EMBL/GenBank/DDBJ databases">
        <authorList>
            <person name="Varghese N."/>
            <person name="Submissions S."/>
        </authorList>
    </citation>
    <scope>NUCLEOTIDE SEQUENCE [LARGE SCALE GENOMIC DNA]</scope>
    <source>
        <strain evidence="2">DSM 26134</strain>
    </source>
</reference>
<proteinExistence type="predicted"/>
<dbReference type="EMBL" id="FRAA01000005">
    <property type="protein sequence ID" value="SHK52092.1"/>
    <property type="molecule type" value="Genomic_DNA"/>
</dbReference>
<gene>
    <name evidence="1" type="ORF">SAMN04488028_105291</name>
</gene>
<evidence type="ECO:0008006" key="3">
    <source>
        <dbReference type="Google" id="ProtNLM"/>
    </source>
</evidence>